<evidence type="ECO:0000256" key="1">
    <source>
        <dbReference type="ARBA" id="ARBA00022741"/>
    </source>
</evidence>
<dbReference type="Pfam" id="PF00069">
    <property type="entry name" value="Pkinase"/>
    <property type="match status" value="1"/>
</dbReference>
<name>A0A8C5LLL7_9ANUR</name>
<keyword evidence="4" id="KW-0418">Kinase</keyword>
<keyword evidence="7" id="KW-1185">Reference proteome</keyword>
<keyword evidence="1 3" id="KW-0547">Nucleotide-binding</keyword>
<accession>A0A8C5LLL7</accession>
<dbReference type="SMART" id="SM00220">
    <property type="entry name" value="S_TKc"/>
    <property type="match status" value="1"/>
</dbReference>
<reference evidence="6" key="2">
    <citation type="submission" date="2025-09" db="UniProtKB">
        <authorList>
            <consortium name="Ensembl"/>
        </authorList>
    </citation>
    <scope>IDENTIFICATION</scope>
</reference>
<sequence length="379" mass="43203">FSVGQCRQVMTVSVSLFYRMAVTISEAIETIKLLLEIAEETSSSTMRWMAVTDHFQAIQELGKGSYGEVLLAKHRDSGQMVALKMQSKEKTDREHFVVEHSISLLLTSHLHIITTYRMAFETLTSYVSVQELAPAGTLRSIIKRKVLQMVSALEFMHRKSLVHRDIKADNILMDPECKCIKLADFGLTRIQGIYVPQMSWIIPYMAPELCALRHNEHLLLNPSLDVWALGILVYVMLTGQYPWNKALSSDWQYQDFICWHQGQVLTRAPSQWKRFTVEGSILFFQILAPNPTERCSVLDILHYINLPWTEEHLSEGLTRVTQGILTDQVQDVGAGATTSWTPCLLEHDLSYMCGIRLEDGRYYEPRGHLVQNIGSLANN</sequence>
<evidence type="ECO:0000259" key="5">
    <source>
        <dbReference type="PROSITE" id="PS50011"/>
    </source>
</evidence>
<dbReference type="PANTHER" id="PTHR24359:SF39">
    <property type="entry name" value="PROTEIN KINASE DOMAIN-CONTAINING PROTEIN"/>
    <property type="match status" value="1"/>
</dbReference>
<evidence type="ECO:0000256" key="2">
    <source>
        <dbReference type="ARBA" id="ARBA00022840"/>
    </source>
</evidence>
<keyword evidence="4" id="KW-0723">Serine/threonine-protein kinase</keyword>
<dbReference type="PROSITE" id="PS00108">
    <property type="entry name" value="PROTEIN_KINASE_ST"/>
    <property type="match status" value="1"/>
</dbReference>
<dbReference type="InterPro" id="IPR008271">
    <property type="entry name" value="Ser/Thr_kinase_AS"/>
</dbReference>
<dbReference type="OrthoDB" id="6513151at2759"/>
<dbReference type="Ensembl" id="ENSLLET00000002158.1">
    <property type="protein sequence ID" value="ENSLLEP00000002068.1"/>
    <property type="gene ID" value="ENSLLEG00000001318.1"/>
</dbReference>
<dbReference type="Proteomes" id="UP000694569">
    <property type="component" value="Unplaced"/>
</dbReference>
<dbReference type="GeneTree" id="ENSGT00940000154852"/>
<keyword evidence="4" id="KW-0808">Transferase</keyword>
<evidence type="ECO:0000256" key="4">
    <source>
        <dbReference type="RuleBase" id="RU000304"/>
    </source>
</evidence>
<dbReference type="InterPro" id="IPR011009">
    <property type="entry name" value="Kinase-like_dom_sf"/>
</dbReference>
<dbReference type="AlphaFoldDB" id="A0A8C5LLL7"/>
<dbReference type="PANTHER" id="PTHR24359">
    <property type="entry name" value="SERINE/THREONINE-PROTEIN KINASE SBK1"/>
    <property type="match status" value="1"/>
</dbReference>
<feature type="domain" description="Protein kinase" evidence="5">
    <location>
        <begin position="55"/>
        <end position="309"/>
    </location>
</feature>
<organism evidence="6 7">
    <name type="scientific">Leptobrachium leishanense</name>
    <name type="common">Leishan spiny toad</name>
    <dbReference type="NCBI Taxonomy" id="445787"/>
    <lineage>
        <taxon>Eukaryota</taxon>
        <taxon>Metazoa</taxon>
        <taxon>Chordata</taxon>
        <taxon>Craniata</taxon>
        <taxon>Vertebrata</taxon>
        <taxon>Euteleostomi</taxon>
        <taxon>Amphibia</taxon>
        <taxon>Batrachia</taxon>
        <taxon>Anura</taxon>
        <taxon>Pelobatoidea</taxon>
        <taxon>Megophryidae</taxon>
        <taxon>Leptobrachium</taxon>
    </lineage>
</organism>
<dbReference type="SUPFAM" id="SSF56112">
    <property type="entry name" value="Protein kinase-like (PK-like)"/>
    <property type="match status" value="1"/>
</dbReference>
<proteinExistence type="inferred from homology"/>
<dbReference type="PROSITE" id="PS50011">
    <property type="entry name" value="PROTEIN_KINASE_DOM"/>
    <property type="match status" value="1"/>
</dbReference>
<protein>
    <recommendedName>
        <fullName evidence="5">Protein kinase domain-containing protein</fullName>
    </recommendedName>
</protein>
<keyword evidence="2 3" id="KW-0067">ATP-binding</keyword>
<dbReference type="InterPro" id="IPR017441">
    <property type="entry name" value="Protein_kinase_ATP_BS"/>
</dbReference>
<evidence type="ECO:0000256" key="3">
    <source>
        <dbReference type="PROSITE-ProRule" id="PRU10141"/>
    </source>
</evidence>
<evidence type="ECO:0000313" key="6">
    <source>
        <dbReference type="Ensembl" id="ENSLLEP00000002068.1"/>
    </source>
</evidence>
<dbReference type="InterPro" id="IPR000719">
    <property type="entry name" value="Prot_kinase_dom"/>
</dbReference>
<evidence type="ECO:0000313" key="7">
    <source>
        <dbReference type="Proteomes" id="UP000694569"/>
    </source>
</evidence>
<dbReference type="PROSITE" id="PS00107">
    <property type="entry name" value="PROTEIN_KINASE_ATP"/>
    <property type="match status" value="1"/>
</dbReference>
<reference evidence="6" key="1">
    <citation type="submission" date="2025-08" db="UniProtKB">
        <authorList>
            <consortium name="Ensembl"/>
        </authorList>
    </citation>
    <scope>IDENTIFICATION</scope>
</reference>
<dbReference type="GO" id="GO:0005524">
    <property type="term" value="F:ATP binding"/>
    <property type="evidence" value="ECO:0007669"/>
    <property type="project" value="UniProtKB-UniRule"/>
</dbReference>
<comment type="similarity">
    <text evidence="4">Belongs to the protein kinase superfamily.</text>
</comment>
<dbReference type="Gene3D" id="1.10.510.10">
    <property type="entry name" value="Transferase(Phosphotransferase) domain 1"/>
    <property type="match status" value="1"/>
</dbReference>
<feature type="binding site" evidence="3">
    <location>
        <position position="84"/>
    </location>
    <ligand>
        <name>ATP</name>
        <dbReference type="ChEBI" id="CHEBI:30616"/>
    </ligand>
</feature>
<dbReference type="GO" id="GO:0004674">
    <property type="term" value="F:protein serine/threonine kinase activity"/>
    <property type="evidence" value="ECO:0007669"/>
    <property type="project" value="UniProtKB-KW"/>
</dbReference>